<proteinExistence type="predicted"/>
<reference evidence="2" key="1">
    <citation type="journal article" date="2012" name="J. Bacteriol.">
        <title>Revised Genome Sequence of Burkholderia thailandensis MSMB43 with Improved Annotation.</title>
        <authorList>
            <person name="Zhuo Y."/>
            <person name="Liu L."/>
            <person name="Wang Q."/>
            <person name="Liu X."/>
            <person name="Ren B."/>
            <person name="Liu M."/>
            <person name="Ni P."/>
            <person name="Cheng Y.Q."/>
            <person name="Zhang L."/>
        </authorList>
    </citation>
    <scope>NUCLEOTIDE SEQUENCE [LARGE SCALE GENOMIC DNA]</scope>
    <source>
        <strain evidence="2">MSMB43</strain>
    </source>
</reference>
<accession>A0ABN0GAQ9</accession>
<organism evidence="1 2">
    <name type="scientific">Burkholderia humptydooensis MSMB43</name>
    <dbReference type="NCBI Taxonomy" id="441157"/>
    <lineage>
        <taxon>Bacteria</taxon>
        <taxon>Pseudomonadati</taxon>
        <taxon>Pseudomonadota</taxon>
        <taxon>Betaproteobacteria</taxon>
        <taxon>Burkholderiales</taxon>
        <taxon>Burkholderiaceae</taxon>
        <taxon>Burkholderia</taxon>
        <taxon>pseudomallei group</taxon>
    </lineage>
</organism>
<gene>
    <name evidence="1" type="ORF">A33K_12834</name>
</gene>
<protein>
    <submittedName>
        <fullName evidence="1">Uncharacterized protein</fullName>
    </submittedName>
</protein>
<name>A0ABN0GAQ9_9BURK</name>
<dbReference type="EMBL" id="JH692061">
    <property type="protein sequence ID" value="EIP89255.1"/>
    <property type="molecule type" value="Genomic_DNA"/>
</dbReference>
<dbReference type="Proteomes" id="UP000004682">
    <property type="component" value="Unassembled WGS sequence"/>
</dbReference>
<sequence>MNGDAPVFNSKTSSNAWLRRLDVSSDELLAAKAAVLDTPRLSDSLS</sequence>
<evidence type="ECO:0000313" key="1">
    <source>
        <dbReference type="EMBL" id="EIP89255.1"/>
    </source>
</evidence>
<keyword evidence="2" id="KW-1185">Reference proteome</keyword>
<evidence type="ECO:0000313" key="2">
    <source>
        <dbReference type="Proteomes" id="UP000004682"/>
    </source>
</evidence>